<dbReference type="RefSeq" id="WP_282543230.1">
    <property type="nucleotide sequence ID" value="NZ_JASCIQ010000015.1"/>
</dbReference>
<protein>
    <recommendedName>
        <fullName evidence="3">Serine protease</fullName>
    </recommendedName>
</protein>
<dbReference type="InterPro" id="IPR043504">
    <property type="entry name" value="Peptidase_S1_PA_chymotrypsin"/>
</dbReference>
<sequence>MVFVPGYSENRLPYGVFVIRALVMPRSRERDAETDVAAVVVDRRAGRALTDAVGGQRLAVGRTPGRKVTVFGYPDSREQRGERLMYCTGSPSATSDRKQNVPCPMEGGASGGPWLAGFDARAGRGGLVSVNSFGDTAEGGSVIEGELLGPVAAQVHDRAERLRTDRGA</sequence>
<gene>
    <name evidence="1" type="ORF">QIS96_15845</name>
</gene>
<dbReference type="InterPro" id="IPR009003">
    <property type="entry name" value="Peptidase_S1_PA"/>
</dbReference>
<dbReference type="EMBL" id="JASCIQ010000015">
    <property type="protein sequence ID" value="MDI3405286.1"/>
    <property type="molecule type" value="Genomic_DNA"/>
</dbReference>
<name>A0ABT6SAR2_9ACTN</name>
<proteinExistence type="predicted"/>
<dbReference type="SUPFAM" id="SSF50494">
    <property type="entry name" value="Trypsin-like serine proteases"/>
    <property type="match status" value="1"/>
</dbReference>
<comment type="caution">
    <text evidence="1">The sequence shown here is derived from an EMBL/GenBank/DDBJ whole genome shotgun (WGS) entry which is preliminary data.</text>
</comment>
<reference evidence="1 2" key="1">
    <citation type="submission" date="2023-05" db="EMBL/GenBank/DDBJ databases">
        <title>Draft genome sequence of Streptomyces sp. B-S-A6 isolated from a cave soil in Thailand.</title>
        <authorList>
            <person name="Chamroensaksri N."/>
            <person name="Muangham S."/>
        </authorList>
    </citation>
    <scope>NUCLEOTIDE SEQUENCE [LARGE SCALE GENOMIC DNA]</scope>
    <source>
        <strain evidence="1 2">B-S-A6</strain>
    </source>
</reference>
<evidence type="ECO:0000313" key="1">
    <source>
        <dbReference type="EMBL" id="MDI3405286.1"/>
    </source>
</evidence>
<dbReference type="Gene3D" id="2.40.10.10">
    <property type="entry name" value="Trypsin-like serine proteases"/>
    <property type="match status" value="2"/>
</dbReference>
<organism evidence="1 2">
    <name type="scientific">Streptomyces cavernicola</name>
    <dbReference type="NCBI Taxonomy" id="3043613"/>
    <lineage>
        <taxon>Bacteria</taxon>
        <taxon>Bacillati</taxon>
        <taxon>Actinomycetota</taxon>
        <taxon>Actinomycetes</taxon>
        <taxon>Kitasatosporales</taxon>
        <taxon>Streptomycetaceae</taxon>
        <taxon>Streptomyces</taxon>
    </lineage>
</organism>
<keyword evidence="2" id="KW-1185">Reference proteome</keyword>
<evidence type="ECO:0000313" key="2">
    <source>
        <dbReference type="Proteomes" id="UP001223978"/>
    </source>
</evidence>
<accession>A0ABT6SAR2</accession>
<dbReference type="Proteomes" id="UP001223978">
    <property type="component" value="Unassembled WGS sequence"/>
</dbReference>
<evidence type="ECO:0008006" key="3">
    <source>
        <dbReference type="Google" id="ProtNLM"/>
    </source>
</evidence>